<keyword evidence="2" id="KW-1185">Reference proteome</keyword>
<reference evidence="1 2" key="1">
    <citation type="submission" date="2022-03" db="EMBL/GenBank/DDBJ databases">
        <title>Hymenobactersp. isolated from the air.</title>
        <authorList>
            <person name="Won M."/>
            <person name="Kwon S.-W."/>
        </authorList>
    </citation>
    <scope>NUCLEOTIDE SEQUENCE [LARGE SCALE GENOMIC DNA]</scope>
    <source>
        <strain evidence="1 2">KACC 22596</strain>
    </source>
</reference>
<protein>
    <recommendedName>
        <fullName evidence="3">Lipoprotein</fullName>
    </recommendedName>
</protein>
<accession>A0ABY4BDD0</accession>
<name>A0ABY4BDD0_9BACT</name>
<sequence length="207" mass="22358">MLGACESKPGPLDAAALPVPTGSPAGLFAGVDSFAYVLPRATVTGGCYLLAPERGEPFATVFYRPAAAQAWQEVGSFPNVQALDTANIDGRDRAELLVTSEVQAYGTGGGTACQTLTIYQCEATARKVFEAPIRYVDEWYGHDEPNSRHYYESTQAVQARYGALWVGRPRSSKALRCNGYDLCIGCTPKLKPGRYALRRDTVAWVAP</sequence>
<dbReference type="Proteomes" id="UP000831390">
    <property type="component" value="Chromosome"/>
</dbReference>
<gene>
    <name evidence="1" type="ORF">MTP16_03175</name>
</gene>
<evidence type="ECO:0000313" key="1">
    <source>
        <dbReference type="EMBL" id="UOE34660.1"/>
    </source>
</evidence>
<evidence type="ECO:0000313" key="2">
    <source>
        <dbReference type="Proteomes" id="UP000831390"/>
    </source>
</evidence>
<dbReference type="EMBL" id="CP094534">
    <property type="protein sequence ID" value="UOE34660.1"/>
    <property type="molecule type" value="Genomic_DNA"/>
</dbReference>
<proteinExistence type="predicted"/>
<evidence type="ECO:0008006" key="3">
    <source>
        <dbReference type="Google" id="ProtNLM"/>
    </source>
</evidence>
<organism evidence="1 2">
    <name type="scientific">Hymenobacter monticola</name>
    <dbReference type="NCBI Taxonomy" id="1705399"/>
    <lineage>
        <taxon>Bacteria</taxon>
        <taxon>Pseudomonadati</taxon>
        <taxon>Bacteroidota</taxon>
        <taxon>Cytophagia</taxon>
        <taxon>Cytophagales</taxon>
        <taxon>Hymenobacteraceae</taxon>
        <taxon>Hymenobacter</taxon>
    </lineage>
</organism>
<dbReference type="RefSeq" id="WP_243515900.1">
    <property type="nucleotide sequence ID" value="NZ_CP094534.1"/>
</dbReference>